<keyword evidence="2" id="KW-1185">Reference proteome</keyword>
<organism evidence="1 2">
    <name type="scientific">Streptomyces phage Mildred21</name>
    <dbReference type="NCBI Taxonomy" id="2023959"/>
    <lineage>
        <taxon>Viruses</taxon>
        <taxon>Duplodnaviria</taxon>
        <taxon>Heunggongvirae</taxon>
        <taxon>Uroviricota</taxon>
        <taxon>Caudoviricetes</taxon>
        <taxon>Stanwilliamsviridae</taxon>
        <taxon>Boydwoodruffvirinae</taxon>
        <taxon>Samistivirus</taxon>
        <taxon>Samistivirus mildred21</taxon>
    </lineage>
</organism>
<proteinExistence type="predicted"/>
<dbReference type="Proteomes" id="UP000223009">
    <property type="component" value="Segment"/>
</dbReference>
<evidence type="ECO:0000313" key="2">
    <source>
        <dbReference type="Proteomes" id="UP000223009"/>
    </source>
</evidence>
<evidence type="ECO:0000313" key="1">
    <source>
        <dbReference type="EMBL" id="ASR75607.1"/>
    </source>
</evidence>
<gene>
    <name evidence="1" type="ORF">SEA_MILDRED21_250</name>
</gene>
<name>A0A222YVR7_9CAUD</name>
<dbReference type="OrthoDB" id="25341at10239"/>
<dbReference type="EMBL" id="MF155946">
    <property type="protein sequence ID" value="ASR75607.1"/>
    <property type="molecule type" value="Genomic_DNA"/>
</dbReference>
<accession>A0A222YVR7</accession>
<reference evidence="1 2" key="1">
    <citation type="submission" date="2017-05" db="EMBL/GenBank/DDBJ databases">
        <authorList>
            <person name="Chapman J."/>
            <person name="Chang C."/>
            <person name="Suresh T."/>
            <person name="Shishido T.C."/>
            <person name="Bindert I."/>
            <person name="Shaffer C.D."/>
            <person name="Weston-Hafer K.A."/>
            <person name="Russell D.A."/>
            <person name="Pope W.H."/>
            <person name="Jacobs-Sera D."/>
            <person name="Hendrix R.W."/>
            <person name="Hatfull G.F."/>
        </authorList>
    </citation>
    <scope>NUCLEOTIDE SEQUENCE [LARGE SCALE GENOMIC DNA]</scope>
</reference>
<sequence>MERESFVLTPDSAIVDSPDEAIRVLNISVSLLSAIVQEMLANSNVEIEDDTIDAIGIVRQSVEGVNMYLERLGLWNSKD</sequence>
<protein>
    <submittedName>
        <fullName evidence="1">Uncharacterized protein</fullName>
    </submittedName>
</protein>